<dbReference type="InterPro" id="IPR034026">
    <property type="entry name" value="EssA"/>
</dbReference>
<dbReference type="NCBIfam" id="TIGR03927">
    <property type="entry name" value="T7SS_EssA_Firm"/>
    <property type="match status" value="1"/>
</dbReference>
<keyword evidence="6 7" id="KW-0472">Membrane</keyword>
<comment type="caution">
    <text evidence="9">The sequence shown here is derived from an EMBL/GenBank/DDBJ whole genome shotgun (WGS) entry which is preliminary data.</text>
</comment>
<evidence type="ECO:0000313" key="10">
    <source>
        <dbReference type="Proteomes" id="UP000546806"/>
    </source>
</evidence>
<dbReference type="Pfam" id="PF10661">
    <property type="entry name" value="EssA"/>
    <property type="match status" value="1"/>
</dbReference>
<protein>
    <submittedName>
        <fullName evidence="9">Type VII secretion protein EssA</fullName>
    </submittedName>
</protein>
<comment type="similarity">
    <text evidence="2">Belongs to the EssA family.</text>
</comment>
<evidence type="ECO:0000256" key="5">
    <source>
        <dbReference type="ARBA" id="ARBA00022989"/>
    </source>
</evidence>
<proteinExistence type="inferred from homology"/>
<comment type="subcellular location">
    <subcellularLocation>
        <location evidence="1">Cell membrane</location>
        <topology evidence="1">Single-pass membrane protein</topology>
    </subcellularLocation>
</comment>
<dbReference type="Proteomes" id="UP000546806">
    <property type="component" value="Unassembled WGS sequence"/>
</dbReference>
<evidence type="ECO:0000313" key="9">
    <source>
        <dbReference type="EMBL" id="MBC2002608.1"/>
    </source>
</evidence>
<dbReference type="EMBL" id="JAARWW010000001">
    <property type="protein sequence ID" value="MBC2002608.1"/>
    <property type="molecule type" value="Genomic_DNA"/>
</dbReference>
<evidence type="ECO:0000256" key="8">
    <source>
        <dbReference type="SAM" id="SignalP"/>
    </source>
</evidence>
<feature type="chain" id="PRO_5032290270" evidence="8">
    <location>
        <begin position="25"/>
        <end position="157"/>
    </location>
</feature>
<evidence type="ECO:0000256" key="2">
    <source>
        <dbReference type="ARBA" id="ARBA00008570"/>
    </source>
</evidence>
<evidence type="ECO:0000256" key="4">
    <source>
        <dbReference type="ARBA" id="ARBA00022692"/>
    </source>
</evidence>
<reference evidence="9 10" key="1">
    <citation type="submission" date="2020-03" db="EMBL/GenBank/DDBJ databases">
        <title>Soil Listeria distribution.</title>
        <authorList>
            <person name="Liao J."/>
            <person name="Wiedmann M."/>
        </authorList>
    </citation>
    <scope>NUCLEOTIDE SEQUENCE [LARGE SCALE GENOMIC DNA]</scope>
    <source>
        <strain evidence="9 10">FSL L7-0435</strain>
    </source>
</reference>
<keyword evidence="8" id="KW-0732">Signal</keyword>
<dbReference type="GO" id="GO:0005886">
    <property type="term" value="C:plasma membrane"/>
    <property type="evidence" value="ECO:0007669"/>
    <property type="project" value="UniProtKB-SubCell"/>
</dbReference>
<organism evidence="9 10">
    <name type="scientific">Listeria booriae</name>
    <dbReference type="NCBI Taxonomy" id="1552123"/>
    <lineage>
        <taxon>Bacteria</taxon>
        <taxon>Bacillati</taxon>
        <taxon>Bacillota</taxon>
        <taxon>Bacilli</taxon>
        <taxon>Bacillales</taxon>
        <taxon>Listeriaceae</taxon>
        <taxon>Listeria</taxon>
    </lineage>
</organism>
<keyword evidence="5 7" id="KW-1133">Transmembrane helix</keyword>
<dbReference type="InterPro" id="IPR018920">
    <property type="entry name" value="EssA/YueC"/>
</dbReference>
<dbReference type="AlphaFoldDB" id="A0A842CL58"/>
<evidence type="ECO:0000256" key="7">
    <source>
        <dbReference type="SAM" id="Phobius"/>
    </source>
</evidence>
<sequence>MSMRKLSIVSLMFIILLLPLQASANSGNNDGSLNLDASRMENTNKASEIQDDLYIKYNIELFNNNGNSKAEQNVQKQLVSDEVMQQALFLAQSNATSSGIDLSQLFTSSQSTTKTEVKSETFDTAYLIYGIIIIAVIGLLVIITRATIKELQTNKAK</sequence>
<name>A0A842CL58_9LIST</name>
<evidence type="ECO:0000256" key="6">
    <source>
        <dbReference type="ARBA" id="ARBA00023136"/>
    </source>
</evidence>
<accession>A0A842CL58</accession>
<keyword evidence="3" id="KW-1003">Cell membrane</keyword>
<feature type="signal peptide" evidence="8">
    <location>
        <begin position="1"/>
        <end position="24"/>
    </location>
</feature>
<evidence type="ECO:0000256" key="1">
    <source>
        <dbReference type="ARBA" id="ARBA00004162"/>
    </source>
</evidence>
<feature type="transmembrane region" description="Helical" evidence="7">
    <location>
        <begin position="126"/>
        <end position="148"/>
    </location>
</feature>
<keyword evidence="4 7" id="KW-0812">Transmembrane</keyword>
<evidence type="ECO:0000256" key="3">
    <source>
        <dbReference type="ARBA" id="ARBA00022475"/>
    </source>
</evidence>
<gene>
    <name evidence="9" type="primary">essA</name>
    <name evidence="9" type="ORF">HCA78_02425</name>
</gene>